<comment type="caution">
    <text evidence="1">The sequence shown here is derived from an EMBL/GenBank/DDBJ whole genome shotgun (WGS) entry which is preliminary data.</text>
</comment>
<keyword evidence="2" id="KW-1185">Reference proteome</keyword>
<evidence type="ECO:0000313" key="1">
    <source>
        <dbReference type="EMBL" id="CAJ2500055.1"/>
    </source>
</evidence>
<dbReference type="Proteomes" id="UP001295740">
    <property type="component" value="Unassembled WGS sequence"/>
</dbReference>
<reference evidence="1" key="1">
    <citation type="submission" date="2023-10" db="EMBL/GenBank/DDBJ databases">
        <authorList>
            <person name="Hackl T."/>
        </authorList>
    </citation>
    <scope>NUCLEOTIDE SEQUENCE</scope>
</reference>
<dbReference type="EMBL" id="CAUWAG010000003">
    <property type="protein sequence ID" value="CAJ2500055.1"/>
    <property type="molecule type" value="Genomic_DNA"/>
</dbReference>
<proteinExistence type="predicted"/>
<dbReference type="AlphaFoldDB" id="A0AAI8YCT9"/>
<name>A0AAI8YCT9_9PEZI</name>
<evidence type="ECO:0000313" key="2">
    <source>
        <dbReference type="Proteomes" id="UP001295740"/>
    </source>
</evidence>
<organism evidence="1 2">
    <name type="scientific">Anthostomella pinea</name>
    <dbReference type="NCBI Taxonomy" id="933095"/>
    <lineage>
        <taxon>Eukaryota</taxon>
        <taxon>Fungi</taxon>
        <taxon>Dikarya</taxon>
        <taxon>Ascomycota</taxon>
        <taxon>Pezizomycotina</taxon>
        <taxon>Sordariomycetes</taxon>
        <taxon>Xylariomycetidae</taxon>
        <taxon>Xylariales</taxon>
        <taxon>Xylariaceae</taxon>
        <taxon>Anthostomella</taxon>
    </lineage>
</organism>
<sequence>MAGLPIHDFADDVSLLLGEVLWSWEYCDGCKSKQLCNMVSCPPRKISRAKRYFRYYEALVLDYHEGMPHDVHVLSTHGDIFAAISRLRADPDTTRAGLAGLIASRIPSPARPGDLANAITLIVKIVTMTDCSTLYESPDRLEKGTSKPCWGDDVPFREYLQDLFKTQDHPIWSSRHGGNELVLSRISELKATKLKKHLKLGLRPTHDIRNHLRLDLRRNELEVFHYASFIKQQLRATRGAHMPLSTMGFVPVDVLPRQLLLETLDSMQRILFPLHDAKSKLLLSSLVDSPDYAFDPETLKLEFGSICTPEEENVSYVYLADRLEELYQETKTPRPRTWLDKQLQRRSGARYSEYSQKCSVPGHTSCFM</sequence>
<gene>
    <name evidence="1" type="ORF">KHLLAP_LOCUS523</name>
</gene>
<accession>A0AAI8YCT9</accession>
<protein>
    <submittedName>
        <fullName evidence="1">Uu.00g029080.m01.CDS01</fullName>
    </submittedName>
</protein>